<dbReference type="OrthoDB" id="7271690at2"/>
<feature type="region of interest" description="Disordered" evidence="1">
    <location>
        <begin position="28"/>
        <end position="68"/>
    </location>
</feature>
<feature type="region of interest" description="Disordered" evidence="1">
    <location>
        <begin position="335"/>
        <end position="430"/>
    </location>
</feature>
<reference evidence="4 5" key="1">
    <citation type="submission" date="2017-01" db="EMBL/GenBank/DDBJ databases">
        <authorList>
            <person name="Varghese N."/>
            <person name="Submissions S."/>
        </authorList>
    </citation>
    <scope>NUCLEOTIDE SEQUENCE [LARGE SCALE GENOMIC DNA]</scope>
    <source>
        <strain evidence="4 5">ATCC 35905</strain>
    </source>
</reference>
<gene>
    <name evidence="4" type="ORF">SAMN05421828_13914</name>
</gene>
<dbReference type="AlphaFoldDB" id="A0A8G2CNS6"/>
<evidence type="ECO:0000256" key="1">
    <source>
        <dbReference type="SAM" id="MobiDB-lite"/>
    </source>
</evidence>
<proteinExistence type="predicted"/>
<sequence>MHQPRVNRGLALVALLIAAWAATPTSGHAQAEETGGIGGTGISGETGGIGGTGIRTPSGEETGGIGGTGVRGRAAPIIGYGPIQRFGSVFVNGREYAISGRTLVTIDGGAVPVAALRIGDIAKVHGVITGPHSGLALSISVRDAIIGRVTAVSGQGSAFTVLGQRVVAATFGKPFADIRPGDTVAVAAQRLSNGSWAAQRVSVLAPSDRFRLEAMVTAVKSGIVAVAGTPISAPPGLTAGLQPGERVAVTGTMTEAGLRAASLTRQPIALGAPGTRVEVQNYFRTTDGGRIVAADGMVATGASPKVNLSGLASVEIDGRVTAPNTIAIDHIDIDTPVAPDLSGPGTSHAEGATQTERQEPGNDIAEPQTGTDTEITPPDDVGAPVEIEPPEVEEPVAPTPDIEQPDISPPHIDTPSPHVDPPEIDVQPDH</sequence>
<keyword evidence="5" id="KW-1185">Reference proteome</keyword>
<evidence type="ECO:0000313" key="5">
    <source>
        <dbReference type="Proteomes" id="UP000186308"/>
    </source>
</evidence>
<comment type="caution">
    <text evidence="4">The sequence shown here is derived from an EMBL/GenBank/DDBJ whole genome shotgun (WGS) entry which is preliminary data.</text>
</comment>
<evidence type="ECO:0000259" key="3">
    <source>
        <dbReference type="Pfam" id="PF18914"/>
    </source>
</evidence>
<protein>
    <recommendedName>
        <fullName evidence="3">DUF5666 domain-containing protein</fullName>
    </recommendedName>
</protein>
<dbReference type="Pfam" id="PF18914">
    <property type="entry name" value="DUF5666"/>
    <property type="match status" value="1"/>
</dbReference>
<evidence type="ECO:0000256" key="2">
    <source>
        <dbReference type="SAM" id="SignalP"/>
    </source>
</evidence>
<evidence type="ECO:0000313" key="4">
    <source>
        <dbReference type="EMBL" id="SIR49166.1"/>
    </source>
</evidence>
<dbReference type="Proteomes" id="UP000186308">
    <property type="component" value="Unassembled WGS sequence"/>
</dbReference>
<accession>A0A8G2CNS6</accession>
<feature type="chain" id="PRO_5034905290" description="DUF5666 domain-containing protein" evidence="2">
    <location>
        <begin position="30"/>
        <end position="430"/>
    </location>
</feature>
<feature type="signal peptide" evidence="2">
    <location>
        <begin position="1"/>
        <end position="29"/>
    </location>
</feature>
<organism evidence="4 5">
    <name type="scientific">Acidiphilium rubrum</name>
    <dbReference type="NCBI Taxonomy" id="526"/>
    <lineage>
        <taxon>Bacteria</taxon>
        <taxon>Pseudomonadati</taxon>
        <taxon>Pseudomonadota</taxon>
        <taxon>Alphaproteobacteria</taxon>
        <taxon>Acetobacterales</taxon>
        <taxon>Acidocellaceae</taxon>
        <taxon>Acidiphilium</taxon>
    </lineage>
</organism>
<dbReference type="EMBL" id="FTNE01000039">
    <property type="protein sequence ID" value="SIR49166.1"/>
    <property type="molecule type" value="Genomic_DNA"/>
</dbReference>
<name>A0A8G2CNS6_ACIRU</name>
<keyword evidence="2" id="KW-0732">Signal</keyword>
<dbReference type="InterPro" id="IPR043724">
    <property type="entry name" value="DUF5666"/>
</dbReference>
<feature type="compositionally biased region" description="Gly residues" evidence="1">
    <location>
        <begin position="35"/>
        <end position="53"/>
    </location>
</feature>
<feature type="domain" description="DUF5666" evidence="3">
    <location>
        <begin position="147"/>
        <end position="201"/>
    </location>
</feature>
<dbReference type="RefSeq" id="WP_029313754.1">
    <property type="nucleotide sequence ID" value="NZ_FTNE01000039.1"/>
</dbReference>